<keyword evidence="2" id="KW-1185">Reference proteome</keyword>
<dbReference type="Gene3D" id="1.25.10.10">
    <property type="entry name" value="Leucine-rich Repeat Variant"/>
    <property type="match status" value="1"/>
</dbReference>
<protein>
    <recommendedName>
        <fullName evidence="3">HEAT repeat protein</fullName>
    </recommendedName>
</protein>
<gene>
    <name evidence="1" type="ORF">PLANPX_0605</name>
</gene>
<dbReference type="EMBL" id="AP021861">
    <property type="protein sequence ID" value="BBO30993.1"/>
    <property type="molecule type" value="Genomic_DNA"/>
</dbReference>
<dbReference type="Pfam" id="PF13646">
    <property type="entry name" value="HEAT_2"/>
    <property type="match status" value="1"/>
</dbReference>
<dbReference type="KEGG" id="lpav:PLANPX_0605"/>
<evidence type="ECO:0008006" key="3">
    <source>
        <dbReference type="Google" id="ProtNLM"/>
    </source>
</evidence>
<dbReference type="InterPro" id="IPR016024">
    <property type="entry name" value="ARM-type_fold"/>
</dbReference>
<reference evidence="2" key="1">
    <citation type="submission" date="2019-10" db="EMBL/GenBank/DDBJ databases">
        <title>Lacipirellula parvula gen. nov., sp. nov., representing a lineage of planctomycetes widespread in freshwater anoxic habitats, and description of the family Lacipirellulaceae.</title>
        <authorList>
            <person name="Dedysh S.N."/>
            <person name="Kulichevskaya I.S."/>
            <person name="Beletsky A.V."/>
            <person name="Rakitin A.L."/>
            <person name="Mardanov A.V."/>
            <person name="Ivanova A.A."/>
            <person name="Saltykova V.X."/>
            <person name="Rijpstra W.I.C."/>
            <person name="Sinninghe Damste J.S."/>
            <person name="Ravin N.V."/>
        </authorList>
    </citation>
    <scope>NUCLEOTIDE SEQUENCE [LARGE SCALE GENOMIC DNA]</scope>
    <source>
        <strain evidence="2">PX69</strain>
    </source>
</reference>
<dbReference type="GO" id="GO:0016491">
    <property type="term" value="F:oxidoreductase activity"/>
    <property type="evidence" value="ECO:0007669"/>
    <property type="project" value="TreeGrafter"/>
</dbReference>
<dbReference type="Proteomes" id="UP000326837">
    <property type="component" value="Chromosome"/>
</dbReference>
<dbReference type="InterPro" id="IPR011989">
    <property type="entry name" value="ARM-like"/>
</dbReference>
<dbReference type="SMART" id="SM00567">
    <property type="entry name" value="EZ_HEAT"/>
    <property type="match status" value="2"/>
</dbReference>
<evidence type="ECO:0000313" key="2">
    <source>
        <dbReference type="Proteomes" id="UP000326837"/>
    </source>
</evidence>
<evidence type="ECO:0000313" key="1">
    <source>
        <dbReference type="EMBL" id="BBO30993.1"/>
    </source>
</evidence>
<dbReference type="PANTHER" id="PTHR12697:SF5">
    <property type="entry name" value="DEOXYHYPUSINE HYDROXYLASE"/>
    <property type="match status" value="1"/>
</dbReference>
<organism evidence="1 2">
    <name type="scientific">Lacipirellula parvula</name>
    <dbReference type="NCBI Taxonomy" id="2650471"/>
    <lineage>
        <taxon>Bacteria</taxon>
        <taxon>Pseudomonadati</taxon>
        <taxon>Planctomycetota</taxon>
        <taxon>Planctomycetia</taxon>
        <taxon>Pirellulales</taxon>
        <taxon>Lacipirellulaceae</taxon>
        <taxon>Lacipirellula</taxon>
    </lineage>
</organism>
<dbReference type="InterPro" id="IPR004155">
    <property type="entry name" value="PBS_lyase_HEAT"/>
</dbReference>
<dbReference type="PANTHER" id="PTHR12697">
    <property type="entry name" value="PBS LYASE HEAT-LIKE PROTEIN"/>
    <property type="match status" value="1"/>
</dbReference>
<proteinExistence type="predicted"/>
<sequence length="228" mass="24362">MSTRLLTTLRAAAPHAALVALLASTPGCMLWPWDPKENTTIITPGMRAASIREMGPRAKDGDSEAQTKACEQLALQIRTEPDPIVRRAIQETVADFETPMASAMLIAGLNDEDRDVKVTCCRELGKRKEPKAIAPLGNLVAKDADLDVRLAAVDALGAMKTKESIASLAAALKDRDPAMQYAGVEAMKKVSDEDLGNDVQAWRQYADRIAGPAPAASIATQPADTTVK</sequence>
<name>A0A5K7X9A5_9BACT</name>
<dbReference type="SUPFAM" id="SSF48371">
    <property type="entry name" value="ARM repeat"/>
    <property type="match status" value="1"/>
</dbReference>
<dbReference type="AlphaFoldDB" id="A0A5K7X9A5"/>
<accession>A0A5K7X9A5</accession>
<dbReference type="RefSeq" id="WP_172991818.1">
    <property type="nucleotide sequence ID" value="NZ_AP021861.1"/>
</dbReference>